<dbReference type="InterPro" id="IPR010530">
    <property type="entry name" value="B12D"/>
</dbReference>
<evidence type="ECO:0000313" key="4">
    <source>
        <dbReference type="Proteomes" id="UP000019335"/>
    </source>
</evidence>
<dbReference type="Pfam" id="PF06522">
    <property type="entry name" value="B12D"/>
    <property type="match status" value="1"/>
</dbReference>
<feature type="chain" id="PRO_5004904580" evidence="2">
    <location>
        <begin position="24"/>
        <end position="176"/>
    </location>
</feature>
<organism evidence="3 4">
    <name type="scientific">Nannochloropsis gaditana</name>
    <dbReference type="NCBI Taxonomy" id="72520"/>
    <lineage>
        <taxon>Eukaryota</taxon>
        <taxon>Sar</taxon>
        <taxon>Stramenopiles</taxon>
        <taxon>Ochrophyta</taxon>
        <taxon>Eustigmatophyceae</taxon>
        <taxon>Eustigmatales</taxon>
        <taxon>Monodopsidaceae</taxon>
        <taxon>Nannochloropsis</taxon>
    </lineage>
</organism>
<protein>
    <submittedName>
        <fullName evidence="3">Uncharacterized protein</fullName>
    </submittedName>
</protein>
<dbReference type="AlphaFoldDB" id="W7TS82"/>
<keyword evidence="1" id="KW-1133">Transmembrane helix</keyword>
<name>W7TS82_9STRA</name>
<keyword evidence="1" id="KW-0472">Membrane</keyword>
<gene>
    <name evidence="3" type="ORF">Naga_100071g7</name>
</gene>
<feature type="signal peptide" evidence="2">
    <location>
        <begin position="1"/>
        <end position="23"/>
    </location>
</feature>
<proteinExistence type="predicted"/>
<reference evidence="3 4" key="1">
    <citation type="journal article" date="2014" name="Mol. Plant">
        <title>Chromosome Scale Genome Assembly and Transcriptome Profiling of Nannochloropsis gaditana in Nitrogen Depletion.</title>
        <authorList>
            <person name="Corteggiani Carpinelli E."/>
            <person name="Telatin A."/>
            <person name="Vitulo N."/>
            <person name="Forcato C."/>
            <person name="D'Angelo M."/>
            <person name="Schiavon R."/>
            <person name="Vezzi A."/>
            <person name="Giacometti G.M."/>
            <person name="Morosinotto T."/>
            <person name="Valle G."/>
        </authorList>
    </citation>
    <scope>NUCLEOTIDE SEQUENCE [LARGE SCALE GENOMIC DNA]</scope>
    <source>
        <strain evidence="3 4">B-31</strain>
    </source>
</reference>
<dbReference type="OrthoDB" id="70919at2759"/>
<keyword evidence="4" id="KW-1185">Reference proteome</keyword>
<evidence type="ECO:0000256" key="1">
    <source>
        <dbReference type="SAM" id="Phobius"/>
    </source>
</evidence>
<feature type="transmembrane region" description="Helical" evidence="1">
    <location>
        <begin position="61"/>
        <end position="81"/>
    </location>
</feature>
<evidence type="ECO:0000313" key="3">
    <source>
        <dbReference type="EMBL" id="EWM29042.1"/>
    </source>
</evidence>
<dbReference type="EMBL" id="AZIL01000179">
    <property type="protein sequence ID" value="EWM29042.1"/>
    <property type="molecule type" value="Genomic_DNA"/>
</dbReference>
<keyword evidence="1" id="KW-0812">Transmembrane</keyword>
<comment type="caution">
    <text evidence="3">The sequence shown here is derived from an EMBL/GenBank/DDBJ whole genome shotgun (WGS) entry which is preliminary data.</text>
</comment>
<keyword evidence="2" id="KW-0732">Signal</keyword>
<dbReference type="Proteomes" id="UP000019335">
    <property type="component" value="Chromosome 3"/>
</dbReference>
<sequence>MFLRWHCAQKLFLCLNISSTMIANTVRQFARVQQLRTLSTSVPSGVRYGKSFSATWLGDKGAWPVIGIIGGALVFCGSFISNKIMFHPDVRITPSKRNADIQSLIYGVERNYRARRQEVGISGLSGVILMKILRAKNFRQSQSYAMRWTACYGNSSRSGLTGYWGYGICNAMACFF</sequence>
<accession>W7TS82</accession>
<evidence type="ECO:0000256" key="2">
    <source>
        <dbReference type="SAM" id="SignalP"/>
    </source>
</evidence>